<evidence type="ECO:0000313" key="2">
    <source>
        <dbReference type="EMBL" id="KAB5441944.1"/>
    </source>
</evidence>
<dbReference type="Proteomes" id="UP000470952">
    <property type="component" value="Unassembled WGS sequence"/>
</dbReference>
<sequence>MKSTDRVRYNYYSIDFACVSIEFITKSQCMDGKWIAFGHSEGSSYFYSRGYLKYLMVEYRLFPVFIIKIRICVQIVNTGIFAKLKDKGYLNTAPAVL</sequence>
<evidence type="ECO:0000313" key="35">
    <source>
        <dbReference type="Proteomes" id="UP000283958"/>
    </source>
</evidence>
<evidence type="ECO:0000313" key="16">
    <source>
        <dbReference type="EMBL" id="RGL88707.1"/>
    </source>
</evidence>
<reference evidence="40 42" key="4">
    <citation type="journal article" date="2019" name="Nat. Med.">
        <title>A library of human gut bacterial isolates paired with longitudinal multiomics data enables mechanistic microbiome research.</title>
        <authorList>
            <person name="Poyet M."/>
            <person name="Groussin M."/>
            <person name="Gibbons S.M."/>
            <person name="Avila-Pacheco J."/>
            <person name="Jiang X."/>
            <person name="Kearney S.M."/>
            <person name="Perrotta A.R."/>
            <person name="Berdy B."/>
            <person name="Zhao S."/>
            <person name="Lieberman T.D."/>
            <person name="Swanson P.K."/>
            <person name="Smith M."/>
            <person name="Roesemann S."/>
            <person name="Alexander J.E."/>
            <person name="Rich S.A."/>
            <person name="Livny J."/>
            <person name="Vlamakis H."/>
            <person name="Clish C."/>
            <person name="Bullock K."/>
            <person name="Deik A."/>
            <person name="Scott J."/>
            <person name="Pierce K.A."/>
            <person name="Xavier R.J."/>
            <person name="Alm E.J."/>
        </authorList>
    </citation>
    <scope>NUCLEOTIDE SEQUENCE [LARGE SCALE GENOMIC DNA]</scope>
    <source>
        <strain evidence="3 44">BIOML-A110</strain>
        <strain evidence="7 40">BIOML-A82</strain>
        <strain evidence="6 45">BIOML-A85</strain>
        <strain evidence="5 46">BIOML-A93</strain>
        <strain evidence="4 42">BIOML-A98</strain>
    </source>
</reference>
<dbReference type="EMBL" id="JAKKWZ010000050">
    <property type="protein sequence ID" value="MCG0342040.1"/>
    <property type="molecule type" value="Genomic_DNA"/>
</dbReference>
<dbReference type="GeneID" id="5303577"/>
<evidence type="ECO:0000313" key="18">
    <source>
        <dbReference type="EMBL" id="RGR39768.1"/>
    </source>
</evidence>
<reference evidence="1 27" key="1">
    <citation type="submission" date="2015-09" db="EMBL/GenBank/DDBJ databases">
        <authorList>
            <consortium name="Pathogen Informatics"/>
        </authorList>
    </citation>
    <scope>NUCLEOTIDE SEQUENCE [LARGE SCALE GENOMIC DNA]</scope>
    <source>
        <strain evidence="1 27">2789STDY5834842</strain>
    </source>
</reference>
<dbReference type="Proteomes" id="UP000283958">
    <property type="component" value="Unassembled WGS sequence"/>
</dbReference>
<dbReference type="Proteomes" id="UP000408523">
    <property type="component" value="Unassembled WGS sequence"/>
</dbReference>
<evidence type="ECO:0000313" key="17">
    <source>
        <dbReference type="EMBL" id="RGM41695.1"/>
    </source>
</evidence>
<evidence type="ECO:0000313" key="42">
    <source>
        <dbReference type="Proteomes" id="UP000462015"/>
    </source>
</evidence>
<dbReference type="EMBL" id="WDAX01000084">
    <property type="protein sequence ID" value="KAB6566462.1"/>
    <property type="molecule type" value="Genomic_DNA"/>
</dbReference>
<dbReference type="EMBL" id="QSPP01000046">
    <property type="protein sequence ID" value="RGJ85589.1"/>
    <property type="molecule type" value="Genomic_DNA"/>
</dbReference>
<evidence type="ECO:0000313" key="36">
    <source>
        <dbReference type="Proteomes" id="UP000285379"/>
    </source>
</evidence>
<evidence type="ECO:0000313" key="39">
    <source>
        <dbReference type="Proteomes" id="UP000408523"/>
    </source>
</evidence>
<dbReference type="EMBL" id="QSJM01000088">
    <property type="protein sequence ID" value="RHD71926.1"/>
    <property type="molecule type" value="Genomic_DNA"/>
</dbReference>
<dbReference type="RefSeq" id="WP_011965658.1">
    <property type="nucleotide sequence ID" value="NZ_BAABZK010000002.1"/>
</dbReference>
<dbReference type="Proteomes" id="UP000583639">
    <property type="component" value="Unassembled WGS sequence"/>
</dbReference>
<evidence type="ECO:0000313" key="20">
    <source>
        <dbReference type="EMBL" id="RGV04384.1"/>
    </source>
</evidence>
<dbReference type="Proteomes" id="UP000261003">
    <property type="component" value="Unassembled WGS sequence"/>
</dbReference>
<dbReference type="EMBL" id="QRXI01000003">
    <property type="protein sequence ID" value="RGT97249.1"/>
    <property type="molecule type" value="Genomic_DNA"/>
</dbReference>
<dbReference type="EMBL" id="JAQKEI010000008">
    <property type="protein sequence ID" value="MDB0851339.1"/>
    <property type="molecule type" value="Genomic_DNA"/>
</dbReference>
<dbReference type="EMBL" id="QSAI01000042">
    <property type="protein sequence ID" value="RGW45367.1"/>
    <property type="molecule type" value="Genomic_DNA"/>
</dbReference>
<dbReference type="Proteomes" id="UP000285379">
    <property type="component" value="Unassembled WGS sequence"/>
</dbReference>
<evidence type="ECO:0000313" key="19">
    <source>
        <dbReference type="EMBL" id="RGT97249.1"/>
    </source>
</evidence>
<evidence type="ECO:0000313" key="9">
    <source>
        <dbReference type="EMBL" id="MDB0851339.1"/>
    </source>
</evidence>
<dbReference type="EMBL" id="QROB01000025">
    <property type="protein sequence ID" value="RHK85027.1"/>
    <property type="molecule type" value="Genomic_DNA"/>
</dbReference>
<evidence type="ECO:0000313" key="1">
    <source>
        <dbReference type="EMBL" id="CUN36172.1"/>
    </source>
</evidence>
<dbReference type="Proteomes" id="UP000286392">
    <property type="component" value="Unassembled WGS sequence"/>
</dbReference>
<dbReference type="Proteomes" id="UP000261278">
    <property type="component" value="Unassembled WGS sequence"/>
</dbReference>
<dbReference type="EMBL" id="CYZI01000001">
    <property type="protein sequence ID" value="CUN36172.1"/>
    <property type="molecule type" value="Genomic_DNA"/>
</dbReference>
<evidence type="ECO:0000313" key="37">
    <source>
        <dbReference type="Proteomes" id="UP000285469"/>
    </source>
</evidence>
<protein>
    <submittedName>
        <fullName evidence="17">Uncharacterized protein</fullName>
    </submittedName>
</protein>
<reference evidence="2 43" key="6">
    <citation type="submission" date="2019-10" db="EMBL/GenBank/DDBJ databases">
        <title>Genome Sequence and Assembly of iSURF_14.</title>
        <authorList>
            <person name="Wucher B.R."/>
            <person name="Ruoff K.L."/>
            <person name="Price C.E."/>
            <person name="Valls R.R."/>
            <person name="O'Toole G.A."/>
        </authorList>
    </citation>
    <scope>NUCLEOTIDE SEQUENCE [LARGE SCALE GENOMIC DNA]</scope>
    <source>
        <strain evidence="2 43">ANK132K_3B</strain>
    </source>
</reference>
<dbReference type="Proteomes" id="UP000460950">
    <property type="component" value="Unassembled WGS sequence"/>
</dbReference>
<dbReference type="Proteomes" id="UP001210999">
    <property type="component" value="Unassembled WGS sequence"/>
</dbReference>
<dbReference type="EMBL" id="JABDSI010000129">
    <property type="protein sequence ID" value="NMW41511.1"/>
    <property type="molecule type" value="Genomic_DNA"/>
</dbReference>
<dbReference type="EMBL" id="QSSN01000002">
    <property type="protein sequence ID" value="RGL88707.1"/>
    <property type="molecule type" value="Genomic_DNA"/>
</dbReference>
<dbReference type="Proteomes" id="UP000283713">
    <property type="component" value="Unassembled WGS sequence"/>
</dbReference>
<evidence type="ECO:0000313" key="45">
    <source>
        <dbReference type="Proteomes" id="UP000470777"/>
    </source>
</evidence>
<evidence type="ECO:0000313" key="24">
    <source>
        <dbReference type="EMBL" id="RHJ75813.1"/>
    </source>
</evidence>
<dbReference type="Proteomes" id="UP000462922">
    <property type="component" value="Unassembled WGS sequence"/>
</dbReference>
<dbReference type="Proteomes" id="UP001201179">
    <property type="component" value="Unassembled WGS sequence"/>
</dbReference>
<dbReference type="Proteomes" id="UP000524321">
    <property type="component" value="Unassembled WGS sequence"/>
</dbReference>
<dbReference type="EMBL" id="JABWDJ010000046">
    <property type="protein sequence ID" value="NVB74277.1"/>
    <property type="molecule type" value="Genomic_DNA"/>
</dbReference>
<dbReference type="EMBL" id="WCZY01000043">
    <property type="protein sequence ID" value="KAB6686600.1"/>
    <property type="molecule type" value="Genomic_DNA"/>
</dbReference>
<evidence type="ECO:0000313" key="12">
    <source>
        <dbReference type="EMBL" id="NMW36097.1"/>
    </source>
</evidence>
<dbReference type="Proteomes" id="UP000260640">
    <property type="component" value="Unassembled WGS sequence"/>
</dbReference>
<evidence type="ECO:0000313" key="3">
    <source>
        <dbReference type="EMBL" id="KAB6566462.1"/>
    </source>
</evidence>
<reference evidence="14 47" key="9">
    <citation type="submission" date="2020-07" db="EMBL/GenBank/DDBJ databases">
        <title>Bacterial metabolism rescues the inhibition of intestinal drug absorption by food and drug additives.</title>
        <authorList>
            <person name="Zou L."/>
            <person name="Spanogiannopoulos P."/>
            <person name="Chien H.-C."/>
            <person name="Pieper L.M."/>
            <person name="Cai W."/>
            <person name="Khuri N."/>
            <person name="Pottel J."/>
            <person name="Vora B."/>
            <person name="Ni Z."/>
            <person name="Tsakalozou E."/>
            <person name="Zhang W."/>
            <person name="Shoichet B.K."/>
            <person name="Giacomini K.M."/>
            <person name="Turnbaugh P.J."/>
        </authorList>
    </citation>
    <scope>NUCLEOTIDE SEQUENCE [LARGE SCALE GENOMIC DNA]</scope>
    <source>
        <strain evidence="14 47">B33</strain>
    </source>
</reference>
<reference evidence="8" key="10">
    <citation type="submission" date="2022-01" db="EMBL/GenBank/DDBJ databases">
        <authorList>
            <person name="Mingchao X."/>
        </authorList>
    </citation>
    <scope>NUCLEOTIDE SEQUENCE</scope>
    <source>
        <strain evidence="8">Bv4372</strain>
    </source>
</reference>
<evidence type="ECO:0000313" key="48">
    <source>
        <dbReference type="Proteomes" id="UP000555193"/>
    </source>
</evidence>
<proteinExistence type="predicted"/>
<dbReference type="Proteomes" id="UP000266497">
    <property type="component" value="Unassembled WGS sequence"/>
</dbReference>
<dbReference type="Proteomes" id="UP000462015">
    <property type="component" value="Unassembled WGS sequence"/>
</dbReference>
<dbReference type="EMBL" id="VULU01000048">
    <property type="protein sequence ID" value="MSS50300.1"/>
    <property type="molecule type" value="Genomic_DNA"/>
</dbReference>
<dbReference type="EMBL" id="WDAL01000033">
    <property type="protein sequence ID" value="KAB6632739.1"/>
    <property type="molecule type" value="Genomic_DNA"/>
</dbReference>
<evidence type="ECO:0000313" key="32">
    <source>
        <dbReference type="Proteomes" id="UP000283429"/>
    </source>
</evidence>
<evidence type="ECO:0000313" key="5">
    <source>
        <dbReference type="EMBL" id="KAB6653232.1"/>
    </source>
</evidence>
<evidence type="ECO:0000313" key="43">
    <source>
        <dbReference type="Proteomes" id="UP000462885"/>
    </source>
</evidence>
<evidence type="ECO:0000313" key="41">
    <source>
        <dbReference type="Proteomes" id="UP000460950"/>
    </source>
</evidence>
<evidence type="ECO:0000313" key="11">
    <source>
        <dbReference type="EMBL" id="MSS50300.1"/>
    </source>
</evidence>
<reference evidence="11 41" key="5">
    <citation type="submission" date="2019-09" db="EMBL/GenBank/DDBJ databases">
        <title>In-depth cultivation of the pig gut microbiome towards novel bacterial diversity and tailored functional studies.</title>
        <authorList>
            <person name="Wylensek D."/>
            <person name="Hitch T.C.A."/>
            <person name="Clavel T."/>
        </authorList>
    </citation>
    <scope>NUCLEOTIDE SEQUENCE [LARGE SCALE GENOMIC DNA]</scope>
    <source>
        <strain evidence="11 41">WCA-389-WT-3C</strain>
    </source>
</reference>
<evidence type="ECO:0000313" key="13">
    <source>
        <dbReference type="EMBL" id="NMW41511.1"/>
    </source>
</evidence>
<reference evidence="48 49" key="7">
    <citation type="submission" date="2020-04" db="EMBL/GenBank/DDBJ databases">
        <title>A novel gut-associated lysogenic phage, Bacteroides phage BV01, alters the host transcriptome and bile acid metabolism in Bacteroides vulgatus.</title>
        <authorList>
            <person name="Campbell D.E."/>
            <person name="Ly L."/>
            <person name="Ridlon J.M."/>
            <person name="Hsiao A."/>
            <person name="Degnan P.H."/>
        </authorList>
    </citation>
    <scope>NUCLEOTIDE SEQUENCE [LARGE SCALE GENOMIC DNA]</scope>
    <source>
        <strain evidence="12 48">VPI-4506</strain>
        <strain evidence="13 49">VPI-BV8526</strain>
    </source>
</reference>
<dbReference type="AlphaFoldDB" id="A0A174JFL6"/>
<dbReference type="Proteomes" id="UP000470777">
    <property type="component" value="Unassembled WGS sequence"/>
</dbReference>
<dbReference type="Proteomes" id="UP000555193">
    <property type="component" value="Unassembled WGS sequence"/>
</dbReference>
<dbReference type="EMBL" id="QRUD01000025">
    <property type="protein sequence ID" value="RGR39768.1"/>
    <property type="molecule type" value="Genomic_DNA"/>
</dbReference>
<dbReference type="Proteomes" id="UP000283429">
    <property type="component" value="Unassembled WGS sequence"/>
</dbReference>
<dbReference type="EMBL" id="QRMN01000026">
    <property type="protein sequence ID" value="RHJ75813.1"/>
    <property type="molecule type" value="Genomic_DNA"/>
</dbReference>
<organism evidence="17 29">
    <name type="scientific">Phocaeicola vulgatus</name>
    <name type="common">Bacteroides vulgatus</name>
    <dbReference type="NCBI Taxonomy" id="821"/>
    <lineage>
        <taxon>Bacteria</taxon>
        <taxon>Pseudomonadati</taxon>
        <taxon>Bacteroidota</taxon>
        <taxon>Bacteroidia</taxon>
        <taxon>Bacteroidales</taxon>
        <taxon>Bacteroidaceae</taxon>
        <taxon>Phocaeicola</taxon>
    </lineage>
</organism>
<evidence type="ECO:0000313" key="31">
    <source>
        <dbReference type="Proteomes" id="UP000266497"/>
    </source>
</evidence>
<reference evidence="28 29" key="2">
    <citation type="submission" date="2018-08" db="EMBL/GenBank/DDBJ databases">
        <title>A genome reference for cultivated species of the human gut microbiota.</title>
        <authorList>
            <person name="Zou Y."/>
            <person name="Xue W."/>
            <person name="Luo G."/>
        </authorList>
    </citation>
    <scope>NUCLEOTIDE SEQUENCE [LARGE SCALE GENOMIC DNA]</scope>
    <source>
        <strain evidence="21 37">AF12-25</strain>
        <strain evidence="20 36">AF14-8</strain>
        <strain evidence="19 34">AF18-14</strain>
        <strain evidence="18 31">AF25-30LB</strain>
        <strain evidence="25 38">AF39-8AT</strain>
        <strain evidence="24 35">AM09-18</strain>
        <strain evidence="23 33">AM16-6</strain>
        <strain evidence="22 32">AM30-40</strain>
        <strain evidence="17 29">OM08-13BH</strain>
        <strain evidence="16 30">TF05-18</strain>
        <strain evidence="15 28">TM05-16</strain>
    </source>
</reference>
<evidence type="ECO:0000313" key="7">
    <source>
        <dbReference type="EMBL" id="KAB6694202.1"/>
    </source>
</evidence>
<reference evidence="14 47" key="8">
    <citation type="submission" date="2020-04" db="EMBL/GenBank/DDBJ databases">
        <authorList>
            <person name="Pieper L."/>
        </authorList>
    </citation>
    <scope>NUCLEOTIDE SEQUENCE [LARGE SCALE GENOMIC DNA]</scope>
    <source>
        <strain evidence="14 47">B33</strain>
    </source>
</reference>
<evidence type="ECO:0000313" key="4">
    <source>
        <dbReference type="EMBL" id="KAB6632739.1"/>
    </source>
</evidence>
<dbReference type="Proteomes" id="UP000462885">
    <property type="component" value="Unassembled WGS sequence"/>
</dbReference>
<name>A0A174JFL6_PHOVU</name>
<reference evidence="9" key="11">
    <citation type="submission" date="2023-01" db="EMBL/GenBank/DDBJ databases">
        <title>Human gut microbiome strain richness.</title>
        <authorList>
            <person name="Chen-Liaw A."/>
        </authorList>
    </citation>
    <scope>NUCLEOTIDE SEQUENCE</scope>
    <source>
        <strain evidence="9">H9_m1001271B151109d0_201107</strain>
    </source>
</reference>
<dbReference type="EMBL" id="WCIF01000001">
    <property type="protein sequence ID" value="KAB5441944.1"/>
    <property type="molecule type" value="Genomic_DNA"/>
</dbReference>
<dbReference type="EMBL" id="QSTG01000031">
    <property type="protein sequence ID" value="RGM41695.1"/>
    <property type="molecule type" value="Genomic_DNA"/>
</dbReference>
<evidence type="ECO:0000313" key="40">
    <source>
        <dbReference type="Proteomes" id="UP000437380"/>
    </source>
</evidence>
<evidence type="ECO:0000313" key="30">
    <source>
        <dbReference type="Proteomes" id="UP000261278"/>
    </source>
</evidence>
<evidence type="ECO:0000313" key="49">
    <source>
        <dbReference type="Proteomes" id="UP000583639"/>
    </source>
</evidence>
<evidence type="ECO:0000313" key="10">
    <source>
        <dbReference type="EMBL" id="MDU0251501.1"/>
    </source>
</evidence>
<dbReference type="Proteomes" id="UP000437380">
    <property type="component" value="Unassembled WGS sequence"/>
</dbReference>
<dbReference type="EMBL" id="QRKA01000002">
    <property type="protein sequence ID" value="RHH82651.1"/>
    <property type="molecule type" value="Genomic_DNA"/>
</dbReference>
<evidence type="ECO:0000313" key="23">
    <source>
        <dbReference type="EMBL" id="RHH82651.1"/>
    </source>
</evidence>
<dbReference type="EMBL" id="WCZV01000071">
    <property type="protein sequence ID" value="KAB6694202.1"/>
    <property type="molecule type" value="Genomic_DNA"/>
</dbReference>
<reference evidence="10" key="12">
    <citation type="submission" date="2023-10" db="EMBL/GenBank/DDBJ databases">
        <title>Genome of potential pathogenic bacteria in Crohn's disease.</title>
        <authorList>
            <person name="Rodriguez-Palacios A."/>
        </authorList>
    </citation>
    <scope>NUCLEOTIDE SEQUENCE</scope>
    <source>
        <strain evidence="10">CavFT-hAR107</strain>
    </source>
</reference>
<evidence type="ECO:0000313" key="29">
    <source>
        <dbReference type="Proteomes" id="UP000261003"/>
    </source>
</evidence>
<accession>A0A174JFL6</accession>
<evidence type="ECO:0000313" key="38">
    <source>
        <dbReference type="Proteomes" id="UP000286392"/>
    </source>
</evidence>
<evidence type="ECO:0000313" key="34">
    <source>
        <dbReference type="Proteomes" id="UP000283833"/>
    </source>
</evidence>
<dbReference type="EMBL" id="WDAG01000064">
    <property type="protein sequence ID" value="KAB6653232.1"/>
    <property type="molecule type" value="Genomic_DNA"/>
</dbReference>
<dbReference type="EMBL" id="QRYT01000060">
    <property type="protein sequence ID" value="RGV04384.1"/>
    <property type="molecule type" value="Genomic_DNA"/>
</dbReference>
<evidence type="ECO:0000313" key="46">
    <source>
        <dbReference type="Proteomes" id="UP000470952"/>
    </source>
</evidence>
<evidence type="ECO:0000313" key="27">
    <source>
        <dbReference type="Proteomes" id="UP000095333"/>
    </source>
</evidence>
<gene>
    <name evidence="25" type="ORF">DW043_16035</name>
    <name evidence="24" type="ORF">DW105_11920</name>
    <name evidence="23" type="ORF">DW193_01385</name>
    <name evidence="22" type="ORF">DW783_20575</name>
    <name evidence="21" type="ORF">DWV70_18285</name>
    <name evidence="20" type="ORF">DWW27_19080</name>
    <name evidence="19" type="ORF">DWX04_03215</name>
    <name evidence="18" type="ORF">DWY53_10295</name>
    <name evidence="17" type="ORF">DXC16_16330</name>
    <name evidence="16" type="ORF">DXC44_03135</name>
    <name evidence="15" type="ORF">DXD46_13745</name>
    <name evidence="26" type="ORF">EH214_02060</name>
    <name evidence="1" type="ORF">ERS852457_00002</name>
    <name evidence="2" type="ORF">F9Z94_00655</name>
    <name evidence="11" type="ORF">FYJ30_18900</name>
    <name evidence="4" type="ORF">GAY12_15695</name>
    <name evidence="7" type="ORF">GAY17_23370</name>
    <name evidence="3" type="ORF">GAY76_20945</name>
    <name evidence="5" type="ORF">GAZ76_23025</name>
    <name evidence="6" type="ORF">GAZ92_21300</name>
    <name evidence="12" type="ORF">HKQ54_08080</name>
    <name evidence="13" type="ORF">HKQ55_15600</name>
    <name evidence="14" type="ORF">HUV05_12230</name>
    <name evidence="8" type="ORF">L4X52_18980</name>
    <name evidence="9" type="ORF">PL594_07450</name>
    <name evidence="10" type="ORF">RVY68_23330</name>
</gene>
<evidence type="ECO:0000313" key="14">
    <source>
        <dbReference type="EMBL" id="NVB74277.1"/>
    </source>
</evidence>
<reference evidence="26 39" key="3">
    <citation type="journal article" date="2019" name="Nat. Commun.">
        <title>Gram positive-like bacteriocins with broad spectrum anti-Bacteroidales activity encoded on mobile elements of the human gut microbiota.</title>
        <authorList>
            <person name="Bechon N."/>
            <person name="Coyne M.J.Jr."/>
            <person name="Laclare-Mceneany V."/>
            <person name="Chatzidaki-Livanis M."/>
            <person name="Ghigo J.-M."/>
            <person name="Comstock L.E."/>
        </authorList>
    </citation>
    <scope>NUCLEOTIDE SEQUENCE [LARGE SCALE GENOMIC DNA]</scope>
    <source>
        <strain evidence="26 39">CL01T12C17</strain>
    </source>
</reference>
<evidence type="ECO:0000313" key="28">
    <source>
        <dbReference type="Proteomes" id="UP000260640"/>
    </source>
</evidence>
<evidence type="ECO:0000313" key="47">
    <source>
        <dbReference type="Proteomes" id="UP000524321"/>
    </source>
</evidence>
<dbReference type="EMBL" id="JAWDHD010000014">
    <property type="protein sequence ID" value="MDU0251501.1"/>
    <property type="molecule type" value="Genomic_DNA"/>
</dbReference>
<dbReference type="Proteomes" id="UP000285469">
    <property type="component" value="Unassembled WGS sequence"/>
</dbReference>
<evidence type="ECO:0000313" key="26">
    <source>
        <dbReference type="EMBL" id="TSE48651.1"/>
    </source>
</evidence>
<dbReference type="EMBL" id="RWHZ01000024">
    <property type="protein sequence ID" value="TSE48651.1"/>
    <property type="molecule type" value="Genomic_DNA"/>
</dbReference>
<evidence type="ECO:0000313" key="25">
    <source>
        <dbReference type="EMBL" id="RHK85027.1"/>
    </source>
</evidence>
<dbReference type="Proteomes" id="UP001181258">
    <property type="component" value="Unassembled WGS sequence"/>
</dbReference>
<evidence type="ECO:0000313" key="22">
    <source>
        <dbReference type="EMBL" id="RHD71926.1"/>
    </source>
</evidence>
<evidence type="ECO:0000313" key="21">
    <source>
        <dbReference type="EMBL" id="RGW45367.1"/>
    </source>
</evidence>
<dbReference type="EMBL" id="JABDSH010000070">
    <property type="protein sequence ID" value="NMW36097.1"/>
    <property type="molecule type" value="Genomic_DNA"/>
</dbReference>
<evidence type="ECO:0000313" key="6">
    <source>
        <dbReference type="EMBL" id="KAB6686600.1"/>
    </source>
</evidence>
<evidence type="ECO:0000313" key="44">
    <source>
        <dbReference type="Proteomes" id="UP000462922"/>
    </source>
</evidence>
<evidence type="ECO:0000313" key="33">
    <source>
        <dbReference type="Proteomes" id="UP000283713"/>
    </source>
</evidence>
<dbReference type="Proteomes" id="UP000095333">
    <property type="component" value="Unassembled WGS sequence"/>
</dbReference>
<evidence type="ECO:0000313" key="8">
    <source>
        <dbReference type="EMBL" id="MCG0342040.1"/>
    </source>
</evidence>
<evidence type="ECO:0000313" key="15">
    <source>
        <dbReference type="EMBL" id="RGJ85589.1"/>
    </source>
</evidence>
<dbReference type="Proteomes" id="UP000283833">
    <property type="component" value="Unassembled WGS sequence"/>
</dbReference>